<comment type="caution">
    <text evidence="3">The sequence shown here is derived from an EMBL/GenBank/DDBJ whole genome shotgun (WGS) entry which is preliminary data.</text>
</comment>
<protein>
    <recommendedName>
        <fullName evidence="1">Vacuolar ATPase assembly protein VMA22</fullName>
    </recommendedName>
</protein>
<dbReference type="PANTHER" id="PTHR31996">
    <property type="entry name" value="COILED-COIL DOMAIN-CONTAINING PROTEIN 115"/>
    <property type="match status" value="1"/>
</dbReference>
<dbReference type="GO" id="GO:0070072">
    <property type="term" value="P:vacuolar proton-transporting V-type ATPase complex assembly"/>
    <property type="evidence" value="ECO:0007669"/>
    <property type="project" value="InterPro"/>
</dbReference>
<feature type="compositionally biased region" description="Acidic residues" evidence="2">
    <location>
        <begin position="119"/>
        <end position="128"/>
    </location>
</feature>
<feature type="region of interest" description="Disordered" evidence="2">
    <location>
        <begin position="94"/>
        <end position="166"/>
    </location>
</feature>
<gene>
    <name evidence="3" type="ORF">IFR04_011256</name>
</gene>
<dbReference type="AlphaFoldDB" id="A0A8H7W530"/>
<dbReference type="GO" id="GO:1990871">
    <property type="term" value="C:Vma12-Vma22 assembly complex"/>
    <property type="evidence" value="ECO:0007669"/>
    <property type="project" value="TreeGrafter"/>
</dbReference>
<dbReference type="EMBL" id="JAFJYH010000216">
    <property type="protein sequence ID" value="KAG4415587.1"/>
    <property type="molecule type" value="Genomic_DNA"/>
</dbReference>
<dbReference type="GO" id="GO:0051082">
    <property type="term" value="F:unfolded protein binding"/>
    <property type="evidence" value="ECO:0007669"/>
    <property type="project" value="TreeGrafter"/>
</dbReference>
<evidence type="ECO:0000256" key="2">
    <source>
        <dbReference type="SAM" id="MobiDB-lite"/>
    </source>
</evidence>
<dbReference type="OrthoDB" id="408631at2759"/>
<dbReference type="InterPro" id="IPR040357">
    <property type="entry name" value="Vma22/CCDC115"/>
</dbReference>
<accession>A0A8H7W530</accession>
<dbReference type="Proteomes" id="UP000664132">
    <property type="component" value="Unassembled WGS sequence"/>
</dbReference>
<name>A0A8H7W530_9HELO</name>
<dbReference type="PANTHER" id="PTHR31996:SF2">
    <property type="entry name" value="COILED-COIL DOMAIN-CONTAINING PROTEIN 115"/>
    <property type="match status" value="1"/>
</dbReference>
<sequence>MAADSQAFSDEIDSLLVRYLTLLDEYTSLRGSLGSLQSSIYADIARANFQAERGVSYGREAYDRRAMTPGRVCRVTGDAEDGTVGFEVQKVRAVDSAATEDGPGNKAEEKVKEGQDGNDSNETEDIAEGMEKVNIQTESSQEKSPEIDDPSPPKSTSPSQNKPLDPIRMFGFSIPSALRSAQSSSIQLVETSIPRLASINLQMRALEIQIRRARKYRTKALAAESSAGGMKAGAKEGVAV</sequence>
<proteinExistence type="predicted"/>
<organism evidence="3 4">
    <name type="scientific">Cadophora malorum</name>
    <dbReference type="NCBI Taxonomy" id="108018"/>
    <lineage>
        <taxon>Eukaryota</taxon>
        <taxon>Fungi</taxon>
        <taxon>Dikarya</taxon>
        <taxon>Ascomycota</taxon>
        <taxon>Pezizomycotina</taxon>
        <taxon>Leotiomycetes</taxon>
        <taxon>Helotiales</taxon>
        <taxon>Ploettnerulaceae</taxon>
        <taxon>Cadophora</taxon>
    </lineage>
</organism>
<evidence type="ECO:0000313" key="3">
    <source>
        <dbReference type="EMBL" id="KAG4415587.1"/>
    </source>
</evidence>
<evidence type="ECO:0000313" key="4">
    <source>
        <dbReference type="Proteomes" id="UP000664132"/>
    </source>
</evidence>
<dbReference type="Pfam" id="PF21730">
    <property type="entry name" value="Vma22_CCDC115"/>
    <property type="match status" value="1"/>
</dbReference>
<reference evidence="3" key="1">
    <citation type="submission" date="2021-02" db="EMBL/GenBank/DDBJ databases">
        <title>Genome sequence Cadophora malorum strain M34.</title>
        <authorList>
            <person name="Stefanovic E."/>
            <person name="Vu D."/>
            <person name="Scully C."/>
            <person name="Dijksterhuis J."/>
            <person name="Roader J."/>
            <person name="Houbraken J."/>
        </authorList>
    </citation>
    <scope>NUCLEOTIDE SEQUENCE</scope>
    <source>
        <strain evidence="3">M34</strain>
    </source>
</reference>
<evidence type="ECO:0000256" key="1">
    <source>
        <dbReference type="ARBA" id="ARBA00093634"/>
    </source>
</evidence>
<feature type="compositionally biased region" description="Basic and acidic residues" evidence="2">
    <location>
        <begin position="106"/>
        <end position="115"/>
    </location>
</feature>
<keyword evidence="4" id="KW-1185">Reference proteome</keyword>